<sequence>MKDSNELIEIICEHISGWIASFDAWAKESNILLPILLSVVAAIVFWLAFSYLPEKKRRKKLRPIVELALFDTYKQLFYLFDLVMRHRSHSPSFFQSKIRAGNLSENDIKLGLQNKCLNESYLYDPNVKDALLVVGEEILDRTLDIDELANKVLSFHTYATAEELVLLEKIREKIRVYDFGERHIKRPCGSTINGKMFRPVDPSISYRYKNFFELYQLFCQLQKLVLNHRPLDRDRFLYKMQSLYHSGQYKLCSKLIHSEGSRFEKDSTLYRNYLALCERELGRMKFFYKIIEDTYKSRPYGGSLVSSRGFFQDLLCDNKLIEILAQFHSSAEISALITSVEEDQKHKEAFESANHALAAHFRRQVASTSAA</sequence>
<dbReference type="EMBL" id="JACSQK010000006">
    <property type="protein sequence ID" value="MBD7961514.1"/>
    <property type="molecule type" value="Genomic_DNA"/>
</dbReference>
<keyword evidence="1" id="KW-1133">Transmembrane helix</keyword>
<gene>
    <name evidence="2" type="ORF">H9646_13625</name>
</gene>
<proteinExistence type="predicted"/>
<dbReference type="Proteomes" id="UP000634919">
    <property type="component" value="Unassembled WGS sequence"/>
</dbReference>
<keyword evidence="1" id="KW-0472">Membrane</keyword>
<keyword evidence="1" id="KW-0812">Transmembrane</keyword>
<keyword evidence="3" id="KW-1185">Reference proteome</keyword>
<reference evidence="2 3" key="1">
    <citation type="submission" date="2020-08" db="EMBL/GenBank/DDBJ databases">
        <title>A Genomic Blueprint of the Chicken Gut Microbiome.</title>
        <authorList>
            <person name="Gilroy R."/>
            <person name="Ravi A."/>
            <person name="Getino M."/>
            <person name="Pursley I."/>
            <person name="Horton D.L."/>
            <person name="Alikhan N.-F."/>
            <person name="Baker D."/>
            <person name="Gharbi K."/>
            <person name="Hall N."/>
            <person name="Watson M."/>
            <person name="Adriaenssens E.M."/>
            <person name="Foster-Nyarko E."/>
            <person name="Jarju S."/>
            <person name="Secka A."/>
            <person name="Antonio M."/>
            <person name="Oren A."/>
            <person name="Chaudhuri R."/>
            <person name="La Ragione R.M."/>
            <person name="Hildebrand F."/>
            <person name="Pallen M.J."/>
        </authorList>
    </citation>
    <scope>NUCLEOTIDE SEQUENCE [LARGE SCALE GENOMIC DNA]</scope>
    <source>
        <strain evidence="2 3">Sa2CVA6</strain>
    </source>
</reference>
<name>A0ABR8SEG8_9BURK</name>
<evidence type="ECO:0000256" key="1">
    <source>
        <dbReference type="SAM" id="Phobius"/>
    </source>
</evidence>
<organism evidence="2 3">
    <name type="scientific">Comamonas avium</name>
    <dbReference type="NCBI Taxonomy" id="2762231"/>
    <lineage>
        <taxon>Bacteria</taxon>
        <taxon>Pseudomonadati</taxon>
        <taxon>Pseudomonadota</taxon>
        <taxon>Betaproteobacteria</taxon>
        <taxon>Burkholderiales</taxon>
        <taxon>Comamonadaceae</taxon>
        <taxon>Comamonas</taxon>
    </lineage>
</organism>
<feature type="transmembrane region" description="Helical" evidence="1">
    <location>
        <begin position="31"/>
        <end position="52"/>
    </location>
</feature>
<evidence type="ECO:0000313" key="3">
    <source>
        <dbReference type="Proteomes" id="UP000634919"/>
    </source>
</evidence>
<protein>
    <submittedName>
        <fullName evidence="2">Uncharacterized protein</fullName>
    </submittedName>
</protein>
<comment type="caution">
    <text evidence="2">The sequence shown here is derived from an EMBL/GenBank/DDBJ whole genome shotgun (WGS) entry which is preliminary data.</text>
</comment>
<evidence type="ECO:0000313" key="2">
    <source>
        <dbReference type="EMBL" id="MBD7961514.1"/>
    </source>
</evidence>
<accession>A0ABR8SEG8</accession>